<evidence type="ECO:0000256" key="8">
    <source>
        <dbReference type="ARBA" id="ARBA00022858"/>
    </source>
</evidence>
<evidence type="ECO:0000256" key="11">
    <source>
        <dbReference type="ARBA" id="ARBA00046937"/>
    </source>
</evidence>
<gene>
    <name evidence="13" type="ORF">XNOV1_A037399</name>
</gene>
<sequence>MQVHLACMLLLCFTCGGLCSDVDQDQRALEEEVLSSLFTKLKQNKQSAPYWRVSLPNLCRVVSSLRQEALSGEEAGEEEEGELGEGGLPLLEELYNLQHICRALQSREERLLHDSLEYLDENNDTPLKRKSPYILKRQAGHNTKSRRPYILKRSTIY</sequence>
<feature type="chain" id="PRO_5043818967" description="Neurotensin/neuromedin N" evidence="12">
    <location>
        <begin position="20"/>
        <end position="157"/>
    </location>
</feature>
<dbReference type="GO" id="GO:0097746">
    <property type="term" value="P:blood vessel diameter maintenance"/>
    <property type="evidence" value="ECO:0007669"/>
    <property type="project" value="UniProtKB-KW"/>
</dbReference>
<evidence type="ECO:0000313" key="13">
    <source>
        <dbReference type="EMBL" id="CAJ1056124.1"/>
    </source>
</evidence>
<evidence type="ECO:0000256" key="12">
    <source>
        <dbReference type="SAM" id="SignalP"/>
    </source>
</evidence>
<evidence type="ECO:0000256" key="5">
    <source>
        <dbReference type="ARBA" id="ARBA00022525"/>
    </source>
</evidence>
<dbReference type="GO" id="GO:0005576">
    <property type="term" value="C:extracellular region"/>
    <property type="evidence" value="ECO:0007669"/>
    <property type="project" value="UniProtKB-SubCell"/>
</dbReference>
<evidence type="ECO:0000256" key="6">
    <source>
        <dbReference type="ARBA" id="ARBA00022685"/>
    </source>
</evidence>
<evidence type="ECO:0000256" key="9">
    <source>
        <dbReference type="ARBA" id="ARBA00023329"/>
    </source>
</evidence>
<evidence type="ECO:0000256" key="2">
    <source>
        <dbReference type="ARBA" id="ARBA00004613"/>
    </source>
</evidence>
<keyword evidence="6" id="KW-0165">Cleavage on pair of basic residues</keyword>
<evidence type="ECO:0000313" key="14">
    <source>
        <dbReference type="Proteomes" id="UP001178508"/>
    </source>
</evidence>
<accession>A0AAV1F5Z5</accession>
<dbReference type="AlphaFoldDB" id="A0AAV1F5Z5"/>
<dbReference type="PANTHER" id="PTHR15356:SF0">
    <property type="entry name" value="NEUROTENSIN_NEUROMEDIN N"/>
    <property type="match status" value="1"/>
</dbReference>
<dbReference type="GO" id="GO:0030133">
    <property type="term" value="C:transport vesicle"/>
    <property type="evidence" value="ECO:0007669"/>
    <property type="project" value="UniProtKB-SubCell"/>
</dbReference>
<keyword evidence="8" id="KW-0838">Vasoactive</keyword>
<dbReference type="PANTHER" id="PTHR15356">
    <property type="entry name" value="NEUROTENSIN/NEUROMEDIN N"/>
    <property type="match status" value="1"/>
</dbReference>
<dbReference type="InterPro" id="IPR008055">
    <property type="entry name" value="NeurotensiN"/>
</dbReference>
<keyword evidence="9" id="KW-0968">Cytoplasmic vesicle</keyword>
<dbReference type="GO" id="GO:0005184">
    <property type="term" value="F:neuropeptide hormone activity"/>
    <property type="evidence" value="ECO:0007669"/>
    <property type="project" value="InterPro"/>
</dbReference>
<evidence type="ECO:0000256" key="1">
    <source>
        <dbReference type="ARBA" id="ARBA00004398"/>
    </source>
</evidence>
<organism evidence="13 14">
    <name type="scientific">Xyrichtys novacula</name>
    <name type="common">Pearly razorfish</name>
    <name type="synonym">Hemipteronotus novacula</name>
    <dbReference type="NCBI Taxonomy" id="13765"/>
    <lineage>
        <taxon>Eukaryota</taxon>
        <taxon>Metazoa</taxon>
        <taxon>Chordata</taxon>
        <taxon>Craniata</taxon>
        <taxon>Vertebrata</taxon>
        <taxon>Euteleostomi</taxon>
        <taxon>Actinopterygii</taxon>
        <taxon>Neopterygii</taxon>
        <taxon>Teleostei</taxon>
        <taxon>Neoteleostei</taxon>
        <taxon>Acanthomorphata</taxon>
        <taxon>Eupercaria</taxon>
        <taxon>Labriformes</taxon>
        <taxon>Labridae</taxon>
        <taxon>Xyrichtys</taxon>
    </lineage>
</organism>
<evidence type="ECO:0000256" key="4">
    <source>
        <dbReference type="ARBA" id="ARBA00016213"/>
    </source>
</evidence>
<evidence type="ECO:0000256" key="3">
    <source>
        <dbReference type="ARBA" id="ARBA00009827"/>
    </source>
</evidence>
<name>A0AAV1F5Z5_XYRNO</name>
<feature type="signal peptide" evidence="12">
    <location>
        <begin position="1"/>
        <end position="19"/>
    </location>
</feature>
<comment type="function">
    <text evidence="10">Neurotensin may play an endocrine or paracrine role in the regulation of fat metabolism. It causes contraction of smooth muscle.</text>
</comment>
<keyword evidence="14" id="KW-1185">Reference proteome</keyword>
<keyword evidence="7 12" id="KW-0732">Signal</keyword>
<dbReference type="EMBL" id="OY660868">
    <property type="protein sequence ID" value="CAJ1056124.1"/>
    <property type="molecule type" value="Genomic_DNA"/>
</dbReference>
<comment type="similarity">
    <text evidence="3">Belongs to the neurotensin family.</text>
</comment>
<evidence type="ECO:0000256" key="7">
    <source>
        <dbReference type="ARBA" id="ARBA00022729"/>
    </source>
</evidence>
<protein>
    <recommendedName>
        <fullName evidence="4">Neurotensin/neuromedin N</fullName>
    </recommendedName>
</protein>
<comment type="subcellular location">
    <subcellularLocation>
        <location evidence="1">Cytoplasmic vesicle</location>
        <location evidence="1">Secretory vesicle</location>
    </subcellularLocation>
    <subcellularLocation>
        <location evidence="2">Secreted</location>
    </subcellularLocation>
</comment>
<comment type="subunit">
    <text evidence="11">Interacts with NTSR1. Interacts with SORT1. Interacts with SORL1.</text>
</comment>
<dbReference type="Pfam" id="PF07421">
    <property type="entry name" value="Pro-NT_NN"/>
    <property type="match status" value="1"/>
</dbReference>
<keyword evidence="5" id="KW-0964">Secreted</keyword>
<proteinExistence type="inferred from homology"/>
<evidence type="ECO:0000256" key="10">
    <source>
        <dbReference type="ARBA" id="ARBA00025449"/>
    </source>
</evidence>
<dbReference type="Proteomes" id="UP001178508">
    <property type="component" value="Chromosome 5"/>
</dbReference>
<reference evidence="13" key="1">
    <citation type="submission" date="2023-08" db="EMBL/GenBank/DDBJ databases">
        <authorList>
            <person name="Alioto T."/>
            <person name="Alioto T."/>
            <person name="Gomez Garrido J."/>
        </authorList>
    </citation>
    <scope>NUCLEOTIDE SEQUENCE</scope>
</reference>